<reference evidence="4 5" key="1">
    <citation type="submission" date="2023-09" db="EMBL/GenBank/DDBJ databases">
        <authorList>
            <person name="Rey-Velasco X."/>
        </authorList>
    </citation>
    <scope>NUCLEOTIDE SEQUENCE [LARGE SCALE GENOMIC DNA]</scope>
    <source>
        <strain evidence="4 5">F188</strain>
    </source>
</reference>
<dbReference type="InterPro" id="IPR045063">
    <property type="entry name" value="Dynamin_N"/>
</dbReference>
<feature type="transmembrane region" description="Helical" evidence="2">
    <location>
        <begin position="637"/>
        <end position="657"/>
    </location>
</feature>
<gene>
    <name evidence="4" type="ORF">RM549_03100</name>
</gene>
<evidence type="ECO:0000256" key="2">
    <source>
        <dbReference type="SAM" id="Phobius"/>
    </source>
</evidence>
<accession>A0ABU3DYL6</accession>
<evidence type="ECO:0000259" key="3">
    <source>
        <dbReference type="Pfam" id="PF00350"/>
    </source>
</evidence>
<feature type="domain" description="Dynamin N-terminal" evidence="3">
    <location>
        <begin position="86"/>
        <end position="322"/>
    </location>
</feature>
<keyword evidence="2" id="KW-0472">Membrane</keyword>
<keyword evidence="1" id="KW-0175">Coiled coil</keyword>
<dbReference type="Gene3D" id="3.40.50.300">
    <property type="entry name" value="P-loop containing nucleotide triphosphate hydrolases"/>
    <property type="match status" value="2"/>
</dbReference>
<proteinExistence type="predicted"/>
<dbReference type="EMBL" id="JAVRHM010000002">
    <property type="protein sequence ID" value="MDT0688753.1"/>
    <property type="molecule type" value="Genomic_DNA"/>
</dbReference>
<keyword evidence="2" id="KW-0812">Transmembrane</keyword>
<dbReference type="Proteomes" id="UP001261624">
    <property type="component" value="Unassembled WGS sequence"/>
</dbReference>
<name>A0ABU3DYL6_9FLAO</name>
<dbReference type="SUPFAM" id="SSF52540">
    <property type="entry name" value="P-loop containing nucleoside triphosphate hydrolases"/>
    <property type="match status" value="1"/>
</dbReference>
<keyword evidence="2" id="KW-1133">Transmembrane helix</keyword>
<evidence type="ECO:0000313" key="4">
    <source>
        <dbReference type="EMBL" id="MDT0688753.1"/>
    </source>
</evidence>
<organism evidence="4 5">
    <name type="scientific">Autumnicola patrickiae</name>
    <dbReference type="NCBI Taxonomy" id="3075591"/>
    <lineage>
        <taxon>Bacteria</taxon>
        <taxon>Pseudomonadati</taxon>
        <taxon>Bacteroidota</taxon>
        <taxon>Flavobacteriia</taxon>
        <taxon>Flavobacteriales</taxon>
        <taxon>Flavobacteriaceae</taxon>
        <taxon>Autumnicola</taxon>
    </lineage>
</organism>
<evidence type="ECO:0000256" key="1">
    <source>
        <dbReference type="SAM" id="Coils"/>
    </source>
</evidence>
<dbReference type="InterPro" id="IPR027417">
    <property type="entry name" value="P-loop_NTPase"/>
</dbReference>
<comment type="caution">
    <text evidence="4">The sequence shown here is derived from an EMBL/GenBank/DDBJ whole genome shotgun (WGS) entry which is preliminary data.</text>
</comment>
<dbReference type="RefSeq" id="WP_311681649.1">
    <property type="nucleotide sequence ID" value="NZ_JAVRHM010000002.1"/>
</dbReference>
<sequence>MGYGENNIIETLKDKRKNNSSYRNVYSSLIDNVDEVLNDISNVEIQHIDVKKVNDEVHSDLQYLRNEFVQKLIKLDENAVWDKFTIAFFGETNAGKSTIIEALRISMLEDKKIENNELKKSIDSKILELKQESEEIKSSIRELKLNQAKEKTSQLEQIKEKAKRLQNTFWANGLDVFRSWFGLPPVLFFEQKIKLLENEIYKLDSEDPEQDSRVANIVSKASELKKEREQFFDGEIIGTGVQDFTQFCIEYQFNQEEEPFTLIDVPGIEGNEGKYEKMIMEAVSKAHCVFYVCSAGKLPESGTIAKIKKYLKEQTEVYFLLNERKNTYTYDDVVTFEAMHPGAEDFRKNISNQMQNELGDFYKGCYSLQGLMAFCSKGEIPQKERNFKFQKKLLDKFETPEKLYSISQLEKVETLIRFQLTEMERKIINANIQKAVCAANDFQEKIQEIRNSRYSDEFVQNIDKEITVAKDKNDNSQRELKNELTRILNKLSKSAVENLREKLYDLIDKKGESLYRLNTSDRSKARLIKNQEKRIKFIAGCYGNYVLEELSKEYTDSTQKTCDSFTREVKENVEKMQSNIKKIASVRITGFENRTVGDFNTSFNFQWSKFGGIVISVAGMAMSGAALGSAIPGIGNLIGAAVGAILGALFNVVRFFLDKETPESKAKKQVDEKLRNLQAEIKSRLDASNKNIIDDCQKNIINEVRTMLDYNLKGIKAIQSVLEAKTDQLEILIKEVKTQKK</sequence>
<dbReference type="Pfam" id="PF00350">
    <property type="entry name" value="Dynamin_N"/>
    <property type="match status" value="1"/>
</dbReference>
<keyword evidence="5" id="KW-1185">Reference proteome</keyword>
<protein>
    <submittedName>
        <fullName evidence="4">Dynamin family protein</fullName>
    </submittedName>
</protein>
<evidence type="ECO:0000313" key="5">
    <source>
        <dbReference type="Proteomes" id="UP001261624"/>
    </source>
</evidence>
<feature type="coiled-coil region" evidence="1">
    <location>
        <begin position="108"/>
        <end position="168"/>
    </location>
</feature>